<organism evidence="2 3">
    <name type="scientific">Adineta steineri</name>
    <dbReference type="NCBI Taxonomy" id="433720"/>
    <lineage>
        <taxon>Eukaryota</taxon>
        <taxon>Metazoa</taxon>
        <taxon>Spiralia</taxon>
        <taxon>Gnathifera</taxon>
        <taxon>Rotifera</taxon>
        <taxon>Eurotatoria</taxon>
        <taxon>Bdelloidea</taxon>
        <taxon>Adinetida</taxon>
        <taxon>Adinetidae</taxon>
        <taxon>Adineta</taxon>
    </lineage>
</organism>
<dbReference type="EMBL" id="CAJOAY010014325">
    <property type="protein sequence ID" value="CAF4276884.1"/>
    <property type="molecule type" value="Genomic_DNA"/>
</dbReference>
<dbReference type="AlphaFoldDB" id="A0A820GF34"/>
<accession>A0A820GF34</accession>
<protein>
    <submittedName>
        <fullName evidence="2">Uncharacterized protein</fullName>
    </submittedName>
</protein>
<comment type="caution">
    <text evidence="2">The sequence shown here is derived from an EMBL/GenBank/DDBJ whole genome shotgun (WGS) entry which is preliminary data.</text>
</comment>
<feature type="coiled-coil region" evidence="1">
    <location>
        <begin position="59"/>
        <end position="96"/>
    </location>
</feature>
<proteinExistence type="predicted"/>
<sequence length="99" mass="11789">HWSSTTTTTTTDRHDFDFLTRNHSNEMIQQSTHRQIPRTSMHHEFNSLRGSMSSSTSSIQNNMERLTELKEDIKQIERKQENSLELKRQLKDMEIKKNN</sequence>
<feature type="non-terminal residue" evidence="2">
    <location>
        <position position="99"/>
    </location>
</feature>
<reference evidence="2" key="1">
    <citation type="submission" date="2021-02" db="EMBL/GenBank/DDBJ databases">
        <authorList>
            <person name="Nowell W R."/>
        </authorList>
    </citation>
    <scope>NUCLEOTIDE SEQUENCE</scope>
</reference>
<keyword evidence="1" id="KW-0175">Coiled coil</keyword>
<evidence type="ECO:0000313" key="2">
    <source>
        <dbReference type="EMBL" id="CAF4276884.1"/>
    </source>
</evidence>
<evidence type="ECO:0000256" key="1">
    <source>
        <dbReference type="SAM" id="Coils"/>
    </source>
</evidence>
<name>A0A820GF34_9BILA</name>
<evidence type="ECO:0000313" key="3">
    <source>
        <dbReference type="Proteomes" id="UP000663881"/>
    </source>
</evidence>
<gene>
    <name evidence="2" type="ORF">OKA104_LOCUS44969</name>
</gene>
<dbReference type="Proteomes" id="UP000663881">
    <property type="component" value="Unassembled WGS sequence"/>
</dbReference>
<feature type="non-terminal residue" evidence="2">
    <location>
        <position position="1"/>
    </location>
</feature>